<comment type="caution">
    <text evidence="2">The sequence shown here is derived from an EMBL/GenBank/DDBJ whole genome shotgun (WGS) entry which is preliminary data.</text>
</comment>
<gene>
    <name evidence="2" type="ORF">JEM47_06980</name>
</gene>
<feature type="transmembrane region" description="Helical" evidence="1">
    <location>
        <begin position="6"/>
        <end position="24"/>
    </location>
</feature>
<dbReference type="EMBL" id="JAEHNR010000045">
    <property type="protein sequence ID" value="MBL1072223.1"/>
    <property type="molecule type" value="Genomic_DNA"/>
</dbReference>
<evidence type="ECO:0000313" key="3">
    <source>
        <dbReference type="Proteomes" id="UP000640912"/>
    </source>
</evidence>
<proteinExistence type="predicted"/>
<keyword evidence="1" id="KW-0472">Membrane</keyword>
<reference evidence="2 3" key="1">
    <citation type="journal article" date="2021" name="Microorganisms">
        <title>Dual Inhibition of Salmonella enterica and Clostridium perfringens by New Probiotic Candidates Isolated from Chicken Intestinal Mucosa.</title>
        <authorList>
            <person name="Lone A."/>
            <person name="Mottawea W."/>
            <person name="Ait Chait Y."/>
            <person name="Hammami R."/>
        </authorList>
    </citation>
    <scope>NUCLEOTIDE SEQUENCE [LARGE SCALE GENOMIC DNA]</scope>
    <source>
        <strain evidence="2 3">A12</strain>
    </source>
</reference>
<feature type="transmembrane region" description="Helical" evidence="1">
    <location>
        <begin position="60"/>
        <end position="83"/>
    </location>
</feature>
<keyword evidence="1" id="KW-1133">Transmembrane helix</keyword>
<name>A0ABS1LVD0_9LACO</name>
<protein>
    <submittedName>
        <fullName evidence="2">Sodium:proton antiporter</fullName>
    </submittedName>
</protein>
<organism evidence="2 3">
    <name type="scientific">Lactobacillus kitasatonis</name>
    <dbReference type="NCBI Taxonomy" id="237446"/>
    <lineage>
        <taxon>Bacteria</taxon>
        <taxon>Bacillati</taxon>
        <taxon>Bacillota</taxon>
        <taxon>Bacilli</taxon>
        <taxon>Lactobacillales</taxon>
        <taxon>Lactobacillaceae</taxon>
        <taxon>Lactobacillus</taxon>
    </lineage>
</organism>
<evidence type="ECO:0000256" key="1">
    <source>
        <dbReference type="SAM" id="Phobius"/>
    </source>
</evidence>
<dbReference type="Proteomes" id="UP000640912">
    <property type="component" value="Unassembled WGS sequence"/>
</dbReference>
<sequence>MSTPGWICMALLIIGIAVSATPAYKNYRAWLWPKWGYFNVAVPILIMLVANIYACFQDGAVVLMTILIPLDVVAVVAAIFTYFQIRKTKK</sequence>
<evidence type="ECO:0000313" key="2">
    <source>
        <dbReference type="EMBL" id="MBL1072223.1"/>
    </source>
</evidence>
<keyword evidence="3" id="KW-1185">Reference proteome</keyword>
<keyword evidence="1" id="KW-0812">Transmembrane</keyword>
<feature type="transmembrane region" description="Helical" evidence="1">
    <location>
        <begin position="36"/>
        <end position="54"/>
    </location>
</feature>
<accession>A0ABS1LVD0</accession>